<sequence length="201" mass="22875">MIKSFMNSQGLPLNKVRSLKQWGNDLYKQSRFDNAAACYDETCKLLGFTLGVMDDYDSENLSNLAISLNLNLAACALKFQEHEAANDLCSLVLSYFPRNVKALFRRASAFMSMKLYLEAKSDLEKAMLVEPKNKDIVRELNVVKNYLVINVNGKRSMEIQSQQDEIREGKRPIHTPIFEFERTFEKDGCSSSGSILLKLNN</sequence>
<dbReference type="Proteomes" id="UP001443914">
    <property type="component" value="Unassembled WGS sequence"/>
</dbReference>
<organism evidence="3 4">
    <name type="scientific">Saponaria officinalis</name>
    <name type="common">Common soapwort</name>
    <name type="synonym">Lychnis saponaria</name>
    <dbReference type="NCBI Taxonomy" id="3572"/>
    <lineage>
        <taxon>Eukaryota</taxon>
        <taxon>Viridiplantae</taxon>
        <taxon>Streptophyta</taxon>
        <taxon>Embryophyta</taxon>
        <taxon>Tracheophyta</taxon>
        <taxon>Spermatophyta</taxon>
        <taxon>Magnoliopsida</taxon>
        <taxon>eudicotyledons</taxon>
        <taxon>Gunneridae</taxon>
        <taxon>Pentapetalae</taxon>
        <taxon>Caryophyllales</taxon>
        <taxon>Caryophyllaceae</taxon>
        <taxon>Caryophylleae</taxon>
        <taxon>Saponaria</taxon>
    </lineage>
</organism>
<name>A0AAW1LJ12_SAPOF</name>
<keyword evidence="2" id="KW-0802">TPR repeat</keyword>
<dbReference type="SUPFAM" id="SSF48452">
    <property type="entry name" value="TPR-like"/>
    <property type="match status" value="1"/>
</dbReference>
<dbReference type="InterPro" id="IPR019734">
    <property type="entry name" value="TPR_rpt"/>
</dbReference>
<protein>
    <submittedName>
        <fullName evidence="3">Uncharacterized protein</fullName>
    </submittedName>
</protein>
<dbReference type="PANTHER" id="PTHR11242:SF0">
    <property type="entry name" value="TPR_REGION DOMAIN-CONTAINING PROTEIN"/>
    <property type="match status" value="1"/>
</dbReference>
<evidence type="ECO:0000256" key="2">
    <source>
        <dbReference type="ARBA" id="ARBA00022803"/>
    </source>
</evidence>
<dbReference type="PANTHER" id="PTHR11242">
    <property type="entry name" value="ARYL HYDROCARBON RECEPTOR INTERACTING PROTEIN RELATED"/>
    <property type="match status" value="1"/>
</dbReference>
<evidence type="ECO:0000313" key="4">
    <source>
        <dbReference type="Proteomes" id="UP001443914"/>
    </source>
</evidence>
<dbReference type="Gene3D" id="1.25.40.10">
    <property type="entry name" value="Tetratricopeptide repeat domain"/>
    <property type="match status" value="1"/>
</dbReference>
<evidence type="ECO:0000256" key="1">
    <source>
        <dbReference type="ARBA" id="ARBA00022737"/>
    </source>
</evidence>
<dbReference type="InterPro" id="IPR011990">
    <property type="entry name" value="TPR-like_helical_dom_sf"/>
</dbReference>
<reference evidence="3" key="1">
    <citation type="submission" date="2024-03" db="EMBL/GenBank/DDBJ databases">
        <title>WGS assembly of Saponaria officinalis var. Norfolk2.</title>
        <authorList>
            <person name="Jenkins J."/>
            <person name="Shu S."/>
            <person name="Grimwood J."/>
            <person name="Barry K."/>
            <person name="Goodstein D."/>
            <person name="Schmutz J."/>
            <person name="Leebens-Mack J."/>
            <person name="Osbourn A."/>
        </authorList>
    </citation>
    <scope>NUCLEOTIDE SEQUENCE [LARGE SCALE GENOMIC DNA]</scope>
    <source>
        <strain evidence="3">JIC</strain>
    </source>
</reference>
<keyword evidence="4" id="KW-1185">Reference proteome</keyword>
<gene>
    <name evidence="3" type="ORF">RND81_04G181800</name>
</gene>
<evidence type="ECO:0000313" key="3">
    <source>
        <dbReference type="EMBL" id="KAK9735069.1"/>
    </source>
</evidence>
<dbReference type="InterPro" id="IPR039663">
    <property type="entry name" value="AIP/AIPL1/TTC9"/>
</dbReference>
<dbReference type="AlphaFoldDB" id="A0AAW1LJ12"/>
<dbReference type="EMBL" id="JBDFQZ010000004">
    <property type="protein sequence ID" value="KAK9735069.1"/>
    <property type="molecule type" value="Genomic_DNA"/>
</dbReference>
<keyword evidence="1" id="KW-0677">Repeat</keyword>
<proteinExistence type="predicted"/>
<comment type="caution">
    <text evidence="3">The sequence shown here is derived from an EMBL/GenBank/DDBJ whole genome shotgun (WGS) entry which is preliminary data.</text>
</comment>
<dbReference type="SMART" id="SM00028">
    <property type="entry name" value="TPR"/>
    <property type="match status" value="3"/>
</dbReference>
<accession>A0AAW1LJ12</accession>